<dbReference type="Pfam" id="PF03088">
    <property type="entry name" value="Str_synth"/>
    <property type="match status" value="1"/>
</dbReference>
<dbReference type="InterPro" id="IPR011042">
    <property type="entry name" value="6-blade_b-propeller_TolB-like"/>
</dbReference>
<evidence type="ECO:0000256" key="1">
    <source>
        <dbReference type="ARBA" id="ARBA00009191"/>
    </source>
</evidence>
<evidence type="ECO:0000313" key="5">
    <source>
        <dbReference type="EMBL" id="SUZ68220.1"/>
    </source>
</evidence>
<sequence>MLKILRFILLFPALCLFYLLVWPVEIDPVAWDSPIPPAMEGNFAKNNFLKDVEILGLNDGIGPEDVAIDDSGNMYAGYDDGRIIKYDKTGNRMGVFVETNGRPLGMRFDLDGNLIVADAIRGLIKIDMQGTLTILSTESDDGIPLGFTDDLDIANDGKIYFSDASDKFSYGKDRFDLMEHRPHGRLLVYNPETKTTTTLLDNLYFANGVAIGSDGTFVLFNETYMYRVQKYWIKGEKAGTSEIVIDNLPGFPDNISSNGKGIYWIALFTIRNLAVDSTADKPFFRKMIVRMPESMQPQPEPYGFVLGIDRDGNVIYNLQDSSHDAYSPITSVKEKNEVLYFGSLTYPGFARINAPE</sequence>
<dbReference type="Gene3D" id="2.120.10.30">
    <property type="entry name" value="TolB, C-terminal domain"/>
    <property type="match status" value="1"/>
</dbReference>
<gene>
    <name evidence="5" type="ORF">METZ01_LOCUS21074</name>
</gene>
<protein>
    <recommendedName>
        <fullName evidence="4">Strictosidine synthase conserved region domain-containing protein</fullName>
    </recommendedName>
</protein>
<accession>A0A381PMP5</accession>
<dbReference type="Pfam" id="PF20067">
    <property type="entry name" value="SSL_N"/>
    <property type="match status" value="1"/>
</dbReference>
<organism evidence="5">
    <name type="scientific">marine metagenome</name>
    <dbReference type="NCBI Taxonomy" id="408172"/>
    <lineage>
        <taxon>unclassified sequences</taxon>
        <taxon>metagenomes</taxon>
        <taxon>ecological metagenomes</taxon>
    </lineage>
</organism>
<evidence type="ECO:0000259" key="4">
    <source>
        <dbReference type="Pfam" id="PF03088"/>
    </source>
</evidence>
<evidence type="ECO:0000256" key="3">
    <source>
        <dbReference type="ARBA" id="ARBA00023180"/>
    </source>
</evidence>
<dbReference type="PANTHER" id="PTHR10426">
    <property type="entry name" value="STRICTOSIDINE SYNTHASE-RELATED"/>
    <property type="match status" value="1"/>
</dbReference>
<comment type="similarity">
    <text evidence="1">Belongs to the strictosidine synthase family.</text>
</comment>
<dbReference type="EMBL" id="UINC01001034">
    <property type="protein sequence ID" value="SUZ68220.1"/>
    <property type="molecule type" value="Genomic_DNA"/>
</dbReference>
<dbReference type="GO" id="GO:0012505">
    <property type="term" value="C:endomembrane system"/>
    <property type="evidence" value="ECO:0007669"/>
    <property type="project" value="TreeGrafter"/>
</dbReference>
<dbReference type="GO" id="GO:0016787">
    <property type="term" value="F:hydrolase activity"/>
    <property type="evidence" value="ECO:0007669"/>
    <property type="project" value="TreeGrafter"/>
</dbReference>
<dbReference type="PANTHER" id="PTHR10426:SF88">
    <property type="entry name" value="ADIPOCYTE PLASMA MEMBRANE-ASSOCIATED PROTEIN HEMOMUCIN-RELATED"/>
    <property type="match status" value="1"/>
</dbReference>
<keyword evidence="2" id="KW-0597">Phosphoprotein</keyword>
<name>A0A381PMP5_9ZZZZ</name>
<feature type="domain" description="Strictosidine synthase conserved region" evidence="4">
    <location>
        <begin position="149"/>
        <end position="236"/>
    </location>
</feature>
<reference evidence="5" key="1">
    <citation type="submission" date="2018-05" db="EMBL/GenBank/DDBJ databases">
        <authorList>
            <person name="Lanie J.A."/>
            <person name="Ng W.-L."/>
            <person name="Kazmierczak K.M."/>
            <person name="Andrzejewski T.M."/>
            <person name="Davidsen T.M."/>
            <person name="Wayne K.J."/>
            <person name="Tettelin H."/>
            <person name="Glass J.I."/>
            <person name="Rusch D."/>
            <person name="Podicherti R."/>
            <person name="Tsui H.-C.T."/>
            <person name="Winkler M.E."/>
        </authorList>
    </citation>
    <scope>NUCLEOTIDE SEQUENCE</scope>
</reference>
<proteinExistence type="inferred from homology"/>
<keyword evidence="3" id="KW-0325">Glycoprotein</keyword>
<dbReference type="SUPFAM" id="SSF63829">
    <property type="entry name" value="Calcium-dependent phosphotriesterase"/>
    <property type="match status" value="1"/>
</dbReference>
<evidence type="ECO:0000256" key="2">
    <source>
        <dbReference type="ARBA" id="ARBA00022553"/>
    </source>
</evidence>
<dbReference type="InterPro" id="IPR018119">
    <property type="entry name" value="Strictosidine_synth_cons-reg"/>
</dbReference>
<dbReference type="AlphaFoldDB" id="A0A381PMP5"/>